<evidence type="ECO:0000256" key="5">
    <source>
        <dbReference type="PIRSR" id="PIRSR004869-50"/>
    </source>
</evidence>
<dbReference type="InterPro" id="IPR058240">
    <property type="entry name" value="rSAM_sf"/>
</dbReference>
<dbReference type="Proteomes" id="UP000620366">
    <property type="component" value="Unassembled WGS sequence"/>
</dbReference>
<proteinExistence type="predicted"/>
<dbReference type="SFLD" id="SFLDS00029">
    <property type="entry name" value="Radical_SAM"/>
    <property type="match status" value="1"/>
</dbReference>
<keyword evidence="1 5" id="KW-0949">S-adenosyl-L-methionine</keyword>
<reference evidence="7" key="1">
    <citation type="submission" date="2020-08" db="EMBL/GenBank/DDBJ databases">
        <title>Genome public.</title>
        <authorList>
            <person name="Liu C."/>
            <person name="Sun Q."/>
        </authorList>
    </citation>
    <scope>NUCLEOTIDE SEQUENCE</scope>
    <source>
        <strain evidence="7">BX7</strain>
    </source>
</reference>
<protein>
    <submittedName>
        <fullName evidence="7">4Fe-4S cluster-binding domain-containing protein</fullName>
    </submittedName>
</protein>
<evidence type="ECO:0000313" key="8">
    <source>
        <dbReference type="Proteomes" id="UP000620366"/>
    </source>
</evidence>
<organism evidence="7 8">
    <name type="scientific">Feifania hominis</name>
    <dbReference type="NCBI Taxonomy" id="2763660"/>
    <lineage>
        <taxon>Bacteria</taxon>
        <taxon>Bacillati</taxon>
        <taxon>Bacillota</taxon>
        <taxon>Clostridia</taxon>
        <taxon>Eubacteriales</taxon>
        <taxon>Feifaniaceae</taxon>
        <taxon>Feifania</taxon>
    </lineage>
</organism>
<evidence type="ECO:0000256" key="2">
    <source>
        <dbReference type="ARBA" id="ARBA00022723"/>
    </source>
</evidence>
<dbReference type="InterPro" id="IPR013785">
    <property type="entry name" value="Aldolase_TIM"/>
</dbReference>
<dbReference type="CDD" id="cd01335">
    <property type="entry name" value="Radical_SAM"/>
    <property type="match status" value="1"/>
</dbReference>
<keyword evidence="4 5" id="KW-0411">Iron-sulfur</keyword>
<dbReference type="SUPFAM" id="SSF102114">
    <property type="entry name" value="Radical SAM enzymes"/>
    <property type="match status" value="1"/>
</dbReference>
<feature type="binding site" evidence="5">
    <location>
        <position position="67"/>
    </location>
    <ligand>
        <name>[4Fe-4S] cluster</name>
        <dbReference type="ChEBI" id="CHEBI:49883"/>
        <note>4Fe-4S-S-AdoMet</note>
    </ligand>
</feature>
<keyword evidence="8" id="KW-1185">Reference proteome</keyword>
<gene>
    <name evidence="7" type="ORF">H8695_03615</name>
</gene>
<name>A0A926DC11_9FIRM</name>
<evidence type="ECO:0000313" key="7">
    <source>
        <dbReference type="EMBL" id="MBC8535778.1"/>
    </source>
</evidence>
<evidence type="ECO:0000256" key="4">
    <source>
        <dbReference type="ARBA" id="ARBA00023014"/>
    </source>
</evidence>
<evidence type="ECO:0000259" key="6">
    <source>
        <dbReference type="Pfam" id="PF04055"/>
    </source>
</evidence>
<dbReference type="Gene3D" id="3.20.20.70">
    <property type="entry name" value="Aldolase class I"/>
    <property type="match status" value="1"/>
</dbReference>
<dbReference type="GO" id="GO:0046872">
    <property type="term" value="F:metal ion binding"/>
    <property type="evidence" value="ECO:0007669"/>
    <property type="project" value="UniProtKB-KW"/>
</dbReference>
<comment type="caution">
    <text evidence="7">The sequence shown here is derived from an EMBL/GenBank/DDBJ whole genome shotgun (WGS) entry which is preliminary data.</text>
</comment>
<dbReference type="RefSeq" id="WP_249299522.1">
    <property type="nucleotide sequence ID" value="NZ_JACRSP010000002.1"/>
</dbReference>
<dbReference type="InterPro" id="IPR040085">
    <property type="entry name" value="MJ0674-like"/>
</dbReference>
<evidence type="ECO:0000256" key="3">
    <source>
        <dbReference type="ARBA" id="ARBA00023004"/>
    </source>
</evidence>
<accession>A0A926DC11</accession>
<feature type="domain" description="Radical SAM core" evidence="6">
    <location>
        <begin position="55"/>
        <end position="168"/>
    </location>
</feature>
<dbReference type="PANTHER" id="PTHR43075:SF1">
    <property type="entry name" value="FORMATE LYASE ACTIVATING ENZYME, PUTATIVE (AFU_ORTHOLOGUE AFUA_2G15630)-RELATED"/>
    <property type="match status" value="1"/>
</dbReference>
<dbReference type="Pfam" id="PF04055">
    <property type="entry name" value="Radical_SAM"/>
    <property type="match status" value="1"/>
</dbReference>
<feature type="binding site" evidence="5">
    <location>
        <position position="60"/>
    </location>
    <ligand>
        <name>[4Fe-4S] cluster</name>
        <dbReference type="ChEBI" id="CHEBI:49883"/>
        <note>4Fe-4S-S-AdoMet</note>
    </ligand>
</feature>
<dbReference type="InterPro" id="IPR016431">
    <property type="entry name" value="Pyrv-formate_lyase-activ_prd"/>
</dbReference>
<dbReference type="InterPro" id="IPR007197">
    <property type="entry name" value="rSAM"/>
</dbReference>
<comment type="cofactor">
    <cofactor evidence="5">
        <name>[4Fe-4S] cluster</name>
        <dbReference type="ChEBI" id="CHEBI:49883"/>
    </cofactor>
    <text evidence="5">Binds 1 [4Fe-4S] cluster. The cluster is coordinated with 3 cysteines and an exchangeable S-adenosyl-L-methionine.</text>
</comment>
<sequence length="297" mass="32592">MNYENCTLCPRLCGADRAHGQTGVCGETSELRAARAALHHWEEPCLSGERGSGTVFFTGCPLGCVFCQNAAISHNHAGKPVTTQRLADIFLELQHKGAHNINLVTPTHFVPTIIESVALARSRGLCLPIVYNSSGYERVETLRLLEGTVDIYLPDFKYCDDALARRYSAAPGYFAIAGAAIAEMVRQTGSPVFEPDGMMRRGVIVRHLMLPGQLADTRRIIAAIQDRFGGRVYLSLMNQYTPMAGLEQYPELQRRVDPGDYESAIEYALSLGVTQGFIQEDDTASESFIPLFDGEGL</sequence>
<dbReference type="GO" id="GO:0051536">
    <property type="term" value="F:iron-sulfur cluster binding"/>
    <property type="evidence" value="ECO:0007669"/>
    <property type="project" value="UniProtKB-KW"/>
</dbReference>
<dbReference type="SFLD" id="SFLDG01099">
    <property type="entry name" value="Uncharacterised_Radical_SAM_Su"/>
    <property type="match status" value="1"/>
</dbReference>
<dbReference type="PANTHER" id="PTHR43075">
    <property type="entry name" value="FORMATE LYASE ACTIVATING ENZYME, PUTATIVE (AFU_ORTHOLOGUE AFUA_2G15630)-RELATED"/>
    <property type="match status" value="1"/>
</dbReference>
<keyword evidence="3 5" id="KW-0408">Iron</keyword>
<dbReference type="EMBL" id="JACRSP010000002">
    <property type="protein sequence ID" value="MBC8535778.1"/>
    <property type="molecule type" value="Genomic_DNA"/>
</dbReference>
<dbReference type="GO" id="GO:0003824">
    <property type="term" value="F:catalytic activity"/>
    <property type="evidence" value="ECO:0007669"/>
    <property type="project" value="InterPro"/>
</dbReference>
<feature type="binding site" evidence="5">
    <location>
        <position position="64"/>
    </location>
    <ligand>
        <name>[4Fe-4S] cluster</name>
        <dbReference type="ChEBI" id="CHEBI:49883"/>
        <note>4Fe-4S-S-AdoMet</note>
    </ligand>
</feature>
<dbReference type="AlphaFoldDB" id="A0A926DC11"/>
<evidence type="ECO:0000256" key="1">
    <source>
        <dbReference type="ARBA" id="ARBA00022691"/>
    </source>
</evidence>
<dbReference type="PIRSF" id="PIRSF004869">
    <property type="entry name" value="PflX_prd"/>
    <property type="match status" value="1"/>
</dbReference>
<keyword evidence="2 5" id="KW-0479">Metal-binding</keyword>